<name>A0A0C2WS37_SERVB</name>
<accession>A0A0C2WS37</accession>
<feature type="chain" id="PRO_5002158378" evidence="2">
    <location>
        <begin position="21"/>
        <end position="304"/>
    </location>
</feature>
<dbReference type="Gene3D" id="3.40.50.1110">
    <property type="entry name" value="SGNH hydrolase"/>
    <property type="match status" value="1"/>
</dbReference>
<dbReference type="GO" id="GO:0016788">
    <property type="term" value="F:hydrolase activity, acting on ester bonds"/>
    <property type="evidence" value="ECO:0007669"/>
    <property type="project" value="InterPro"/>
</dbReference>
<dbReference type="InterPro" id="IPR001087">
    <property type="entry name" value="GDSL"/>
</dbReference>
<evidence type="ECO:0000256" key="2">
    <source>
        <dbReference type="SAM" id="SignalP"/>
    </source>
</evidence>
<keyword evidence="4" id="KW-1185">Reference proteome</keyword>
<dbReference type="OrthoDB" id="1600564at2759"/>
<organism evidence="3 4">
    <name type="scientific">Serendipita vermifera MAFF 305830</name>
    <dbReference type="NCBI Taxonomy" id="933852"/>
    <lineage>
        <taxon>Eukaryota</taxon>
        <taxon>Fungi</taxon>
        <taxon>Dikarya</taxon>
        <taxon>Basidiomycota</taxon>
        <taxon>Agaricomycotina</taxon>
        <taxon>Agaricomycetes</taxon>
        <taxon>Sebacinales</taxon>
        <taxon>Serendipitaceae</taxon>
        <taxon>Serendipita</taxon>
    </lineage>
</organism>
<dbReference type="InterPro" id="IPR036514">
    <property type="entry name" value="SGNH_hydro_sf"/>
</dbReference>
<sequence length="304" mass="33217">MRTTALATAVLAATAQVASALSWGKTEYLMVFGDSYTTTGYNISAGINSPTPGWTSSNGWNWVQYLGSTFNVTATKVYNLAYGGAVTSNKLVTPYLPTVINFDQQTQQFLKYLTPPPAEAPWSGTNTLFAVWIGINDVGNSWYWNNVTQAGFHSTIMDTYFTQLSLLYAKGARSFLLLTVPPIQRAPLFIQQGPSSVQGVETSVKDYNKQLAQRAKKFAQTNRGSSVQVYDTSKVFNTLLNNADELGYVNVTGYADPYANGAPGTTYQAEGYAPVSSYFWLNSLHPVWPVHAQLAHGISTFLST</sequence>
<dbReference type="InterPro" id="IPR051058">
    <property type="entry name" value="GDSL_Est/Lipase"/>
</dbReference>
<dbReference type="AlphaFoldDB" id="A0A0C2WS37"/>
<keyword evidence="1" id="KW-0378">Hydrolase</keyword>
<feature type="signal peptide" evidence="2">
    <location>
        <begin position="1"/>
        <end position="20"/>
    </location>
</feature>
<dbReference type="Proteomes" id="UP000054097">
    <property type="component" value="Unassembled WGS sequence"/>
</dbReference>
<reference evidence="3 4" key="1">
    <citation type="submission" date="2014-04" db="EMBL/GenBank/DDBJ databases">
        <authorList>
            <consortium name="DOE Joint Genome Institute"/>
            <person name="Kuo A."/>
            <person name="Zuccaro A."/>
            <person name="Kohler A."/>
            <person name="Nagy L.G."/>
            <person name="Floudas D."/>
            <person name="Copeland A."/>
            <person name="Barry K.W."/>
            <person name="Cichocki N."/>
            <person name="Veneault-Fourrey C."/>
            <person name="LaButti K."/>
            <person name="Lindquist E.A."/>
            <person name="Lipzen A."/>
            <person name="Lundell T."/>
            <person name="Morin E."/>
            <person name="Murat C."/>
            <person name="Sun H."/>
            <person name="Tunlid A."/>
            <person name="Henrissat B."/>
            <person name="Grigoriev I.V."/>
            <person name="Hibbett D.S."/>
            <person name="Martin F."/>
            <person name="Nordberg H.P."/>
            <person name="Cantor M.N."/>
            <person name="Hua S.X."/>
        </authorList>
    </citation>
    <scope>NUCLEOTIDE SEQUENCE [LARGE SCALE GENOMIC DNA]</scope>
    <source>
        <strain evidence="3 4">MAFF 305830</strain>
    </source>
</reference>
<dbReference type="CDD" id="cd01846">
    <property type="entry name" value="fatty_acyltransferase_like"/>
    <property type="match status" value="1"/>
</dbReference>
<protein>
    <submittedName>
        <fullName evidence="3">Carbohydrate esterase family 16 protein</fullName>
    </submittedName>
</protein>
<dbReference type="SUPFAM" id="SSF52266">
    <property type="entry name" value="SGNH hydrolase"/>
    <property type="match status" value="1"/>
</dbReference>
<dbReference type="PANTHER" id="PTHR45648">
    <property type="entry name" value="GDSL LIPASE/ACYLHYDROLASE FAMILY PROTEIN (AFU_ORTHOLOGUE AFUA_4G14700)"/>
    <property type="match status" value="1"/>
</dbReference>
<evidence type="ECO:0000256" key="1">
    <source>
        <dbReference type="ARBA" id="ARBA00022801"/>
    </source>
</evidence>
<dbReference type="PANTHER" id="PTHR45648:SF85">
    <property type="entry name" value="A, PUTATIVE (AFU_ORTHOLOGUE AFUA_2G10760)-RELATED"/>
    <property type="match status" value="1"/>
</dbReference>
<keyword evidence="2" id="KW-0732">Signal</keyword>
<dbReference type="EMBL" id="KN824438">
    <property type="protein sequence ID" value="KIM20392.1"/>
    <property type="molecule type" value="Genomic_DNA"/>
</dbReference>
<evidence type="ECO:0000313" key="4">
    <source>
        <dbReference type="Proteomes" id="UP000054097"/>
    </source>
</evidence>
<evidence type="ECO:0000313" key="3">
    <source>
        <dbReference type="EMBL" id="KIM20392.1"/>
    </source>
</evidence>
<dbReference type="Pfam" id="PF00657">
    <property type="entry name" value="Lipase_GDSL"/>
    <property type="match status" value="1"/>
</dbReference>
<gene>
    <name evidence="3" type="ORF">M408DRAFT_18594</name>
</gene>
<proteinExistence type="predicted"/>
<dbReference type="HOGENOM" id="CLU_015101_4_2_1"/>
<dbReference type="STRING" id="933852.A0A0C2WS37"/>
<reference evidence="4" key="2">
    <citation type="submission" date="2015-01" db="EMBL/GenBank/DDBJ databases">
        <title>Evolutionary Origins and Diversification of the Mycorrhizal Mutualists.</title>
        <authorList>
            <consortium name="DOE Joint Genome Institute"/>
            <consortium name="Mycorrhizal Genomics Consortium"/>
            <person name="Kohler A."/>
            <person name="Kuo A."/>
            <person name="Nagy L.G."/>
            <person name="Floudas D."/>
            <person name="Copeland A."/>
            <person name="Barry K.W."/>
            <person name="Cichocki N."/>
            <person name="Veneault-Fourrey C."/>
            <person name="LaButti K."/>
            <person name="Lindquist E.A."/>
            <person name="Lipzen A."/>
            <person name="Lundell T."/>
            <person name="Morin E."/>
            <person name="Murat C."/>
            <person name="Riley R."/>
            <person name="Ohm R."/>
            <person name="Sun H."/>
            <person name="Tunlid A."/>
            <person name="Henrissat B."/>
            <person name="Grigoriev I.V."/>
            <person name="Hibbett D.S."/>
            <person name="Martin F."/>
        </authorList>
    </citation>
    <scope>NUCLEOTIDE SEQUENCE [LARGE SCALE GENOMIC DNA]</scope>
    <source>
        <strain evidence="4">MAFF 305830</strain>
    </source>
</reference>